<dbReference type="EMBL" id="JARKIB010000150">
    <property type="protein sequence ID" value="KAJ7731749.1"/>
    <property type="molecule type" value="Genomic_DNA"/>
</dbReference>
<comment type="caution">
    <text evidence="1">The sequence shown here is derived from an EMBL/GenBank/DDBJ whole genome shotgun (WGS) entry which is preliminary data.</text>
</comment>
<dbReference type="AlphaFoldDB" id="A0AAD7HZQ0"/>
<dbReference type="Gene3D" id="1.25.40.10">
    <property type="entry name" value="Tetratricopeptide repeat domain"/>
    <property type="match status" value="1"/>
</dbReference>
<name>A0AAD7HZQ0_9AGAR</name>
<accession>A0AAD7HZQ0</accession>
<gene>
    <name evidence="1" type="ORF">B0H16DRAFT_1582917</name>
</gene>
<evidence type="ECO:0000313" key="2">
    <source>
        <dbReference type="Proteomes" id="UP001215598"/>
    </source>
</evidence>
<sequence length="215" mass="24206">MFTLLCDITQADLNLRDGDMSATLFLKCLQAGWGKYSEAMSFCLERLANINCWEGSHPTSWPTVYLAHSLKVKERLGIYKALQFLGDVFLQEEDEVTATSLFTVALRGSTEMDVHRSRAECMLRLGGISNKHGDFLKALELWEGARPLFERSLQAKQVQDIEARLVGIGEDIKEQHKMNLARLTELNAPVGTVEEPDKDLSEDELESEEAWLVAV</sequence>
<keyword evidence="2" id="KW-1185">Reference proteome</keyword>
<dbReference type="SUPFAM" id="SSF48452">
    <property type="entry name" value="TPR-like"/>
    <property type="match status" value="1"/>
</dbReference>
<reference evidence="1" key="1">
    <citation type="submission" date="2023-03" db="EMBL/GenBank/DDBJ databases">
        <title>Massive genome expansion in bonnet fungi (Mycena s.s.) driven by repeated elements and novel gene families across ecological guilds.</title>
        <authorList>
            <consortium name="Lawrence Berkeley National Laboratory"/>
            <person name="Harder C.B."/>
            <person name="Miyauchi S."/>
            <person name="Viragh M."/>
            <person name="Kuo A."/>
            <person name="Thoen E."/>
            <person name="Andreopoulos B."/>
            <person name="Lu D."/>
            <person name="Skrede I."/>
            <person name="Drula E."/>
            <person name="Henrissat B."/>
            <person name="Morin E."/>
            <person name="Kohler A."/>
            <person name="Barry K."/>
            <person name="LaButti K."/>
            <person name="Morin E."/>
            <person name="Salamov A."/>
            <person name="Lipzen A."/>
            <person name="Mereny Z."/>
            <person name="Hegedus B."/>
            <person name="Baldrian P."/>
            <person name="Stursova M."/>
            <person name="Weitz H."/>
            <person name="Taylor A."/>
            <person name="Grigoriev I.V."/>
            <person name="Nagy L.G."/>
            <person name="Martin F."/>
            <person name="Kauserud H."/>
        </authorList>
    </citation>
    <scope>NUCLEOTIDE SEQUENCE</scope>
    <source>
        <strain evidence="1">CBHHK182m</strain>
    </source>
</reference>
<dbReference type="InterPro" id="IPR011990">
    <property type="entry name" value="TPR-like_helical_dom_sf"/>
</dbReference>
<evidence type="ECO:0000313" key="1">
    <source>
        <dbReference type="EMBL" id="KAJ7731749.1"/>
    </source>
</evidence>
<proteinExistence type="predicted"/>
<organism evidence="1 2">
    <name type="scientific">Mycena metata</name>
    <dbReference type="NCBI Taxonomy" id="1033252"/>
    <lineage>
        <taxon>Eukaryota</taxon>
        <taxon>Fungi</taxon>
        <taxon>Dikarya</taxon>
        <taxon>Basidiomycota</taxon>
        <taxon>Agaricomycotina</taxon>
        <taxon>Agaricomycetes</taxon>
        <taxon>Agaricomycetidae</taxon>
        <taxon>Agaricales</taxon>
        <taxon>Marasmiineae</taxon>
        <taxon>Mycenaceae</taxon>
        <taxon>Mycena</taxon>
    </lineage>
</organism>
<dbReference type="Proteomes" id="UP001215598">
    <property type="component" value="Unassembled WGS sequence"/>
</dbReference>
<protein>
    <submittedName>
        <fullName evidence="1">Uncharacterized protein</fullName>
    </submittedName>
</protein>